<evidence type="ECO:0000313" key="1">
    <source>
        <dbReference type="EMBL" id="GAA4611713.1"/>
    </source>
</evidence>
<organism evidence="1 2">
    <name type="scientific">Actinoallomurus liliacearum</name>
    <dbReference type="NCBI Taxonomy" id="1080073"/>
    <lineage>
        <taxon>Bacteria</taxon>
        <taxon>Bacillati</taxon>
        <taxon>Actinomycetota</taxon>
        <taxon>Actinomycetes</taxon>
        <taxon>Streptosporangiales</taxon>
        <taxon>Thermomonosporaceae</taxon>
        <taxon>Actinoallomurus</taxon>
    </lineage>
</organism>
<accession>A0ABP8TQF5</accession>
<reference evidence="2" key="1">
    <citation type="journal article" date="2019" name="Int. J. Syst. Evol. Microbiol.">
        <title>The Global Catalogue of Microorganisms (GCM) 10K type strain sequencing project: providing services to taxonomists for standard genome sequencing and annotation.</title>
        <authorList>
            <consortium name="The Broad Institute Genomics Platform"/>
            <consortium name="The Broad Institute Genome Sequencing Center for Infectious Disease"/>
            <person name="Wu L."/>
            <person name="Ma J."/>
        </authorList>
    </citation>
    <scope>NUCLEOTIDE SEQUENCE [LARGE SCALE GENOMIC DNA]</scope>
    <source>
        <strain evidence="2">JCM 17938</strain>
    </source>
</reference>
<comment type="caution">
    <text evidence="1">The sequence shown here is derived from an EMBL/GenBank/DDBJ whole genome shotgun (WGS) entry which is preliminary data.</text>
</comment>
<gene>
    <name evidence="1" type="ORF">GCM10023195_49810</name>
</gene>
<dbReference type="Proteomes" id="UP001500212">
    <property type="component" value="Unassembled WGS sequence"/>
</dbReference>
<dbReference type="EMBL" id="BAABHJ010000017">
    <property type="protein sequence ID" value="GAA4611713.1"/>
    <property type="molecule type" value="Genomic_DNA"/>
</dbReference>
<name>A0ABP8TQF5_9ACTN</name>
<sequence length="135" mass="14421">MEFSAADGTPLFTVARSARNLLSVTGSDGVTHGSVHHTRRPSARRGGVLYDLSDADGRQVGRMALRPFAEFDPRLTAAPGPSNSVIFDQEGVDVGRAFRYANHHARHRELRFAAPVSAGLVGLCIAAEVVAEPDL</sequence>
<protein>
    <submittedName>
        <fullName evidence="1">Uncharacterized protein</fullName>
    </submittedName>
</protein>
<proteinExistence type="predicted"/>
<keyword evidence="2" id="KW-1185">Reference proteome</keyword>
<evidence type="ECO:0000313" key="2">
    <source>
        <dbReference type="Proteomes" id="UP001500212"/>
    </source>
</evidence>